<feature type="compositionally biased region" description="Low complexity" evidence="6">
    <location>
        <begin position="995"/>
        <end position="1015"/>
    </location>
</feature>
<dbReference type="OrthoDB" id="63891at2759"/>
<dbReference type="GO" id="GO:1902903">
    <property type="term" value="P:regulation of supramolecular fiber organization"/>
    <property type="evidence" value="ECO:0007669"/>
    <property type="project" value="UniProtKB-ARBA"/>
</dbReference>
<dbReference type="GO" id="GO:0008017">
    <property type="term" value="F:microtubule binding"/>
    <property type="evidence" value="ECO:0007669"/>
    <property type="project" value="TreeGrafter"/>
</dbReference>
<evidence type="ECO:0000256" key="6">
    <source>
        <dbReference type="SAM" id="MobiDB-lite"/>
    </source>
</evidence>
<dbReference type="SUPFAM" id="SSF48371">
    <property type="entry name" value="ARM repeat"/>
    <property type="match status" value="2"/>
</dbReference>
<evidence type="ECO:0000313" key="8">
    <source>
        <dbReference type="EMBL" id="KAG2502218.1"/>
    </source>
</evidence>
<dbReference type="PANTHER" id="PTHR21567:SF87">
    <property type="entry name" value="CRESCERIN-LIKE PROTEIN CHE-12"/>
    <property type="match status" value="1"/>
</dbReference>
<feature type="compositionally biased region" description="Basic and acidic residues" evidence="6">
    <location>
        <begin position="443"/>
        <end position="457"/>
    </location>
</feature>
<feature type="compositionally biased region" description="Polar residues" evidence="6">
    <location>
        <begin position="599"/>
        <end position="608"/>
    </location>
</feature>
<dbReference type="InterPro" id="IPR016024">
    <property type="entry name" value="ARM-type_fold"/>
</dbReference>
<feature type="compositionally biased region" description="Low complexity" evidence="6">
    <location>
        <begin position="1092"/>
        <end position="1105"/>
    </location>
</feature>
<sequence>MGARGEAEAFGFVPASIVADLQDVGNWKSRANAIDSLQKCLKDVAKPATLASSLSDFVRFLVGLVADPNFKIAISSMAILGDLAAKVGGDLEPHLREVVPVLLDKFTDSKILVRGAAMKVIKRLMTACGPGPVLSLLSSGSLHSSYRVREEVLNCHIMGMLGFPRNAYDVPALYRMFSACLMDTKDKVRLVALEGMAVLNSRLPPGEMAAMISGQRNGSRALPEAQRTQVSERLANRSLPSINGDGLVEHVVELPSTDNPDMRLADAAAGPARAPATPTRPRARGVLMSDGSVTRPSISPGRQGSGGGGLEDAALWSPNRPMAVGPFGQPTSRLAAHEALGGGPAPSGYSASWNTAARPGHHYERSVSPMREHPSGSSGLAHSDSTNDRAPALQPLKHPWGASRSLEGQQQKSGEYEDSPLSPTKGYQALVSNRHSGPGFLPHGDRDGHRDDHMDGRMRPASVRTQAAAELARGPPMHSHSHPPPVGQQTVGANGQPLWLPHNLEQENPGRQDTFSPSKAEMLARLKNRQIEKRVATAQQMEGSNVSSDLILAATDVHPQPRRYLYSQVSDRVDRAASAADAGRGYSSVANTPMRPHANASSFTSQANGYGGYADEIPGSAQRPPRGNIPQRLARGGSSHYSGEQAQWPALSSPAHAAPAEDSPARYQSPGLGRYRARSADVPSPHPPGPGAGAGGGGGPAPGPAAGGGGGGGGGGAGANGFWDKRGGQGDVTFDELSPVPDPERYIRTVMNRLVEANHADRKELNWQAQFEALVDARRLVKHHTEVVKGVLHEFVRAAAPAVDQLRSTTSKCALALFAECFQLLARGMDRELDEIVPVLIKKAGEVSNAGRDNFLAAEADRVLGEMCRCCGEARTITSLLACAAHKNPYVRGKVAFHLDNHLEACAGGGAGRLALGTNSACLERLFKAAAAFLDEGGLETRTYGKRIIWHVKALVGSRPEFDRLVQGVTPASLNRKVVDTVEGLNGPPPPPARNVPGGANNSAGASLGSRLASRQLAPASPARGGPTVDTAAGSLAQPPPPVRHTSYSAPSGGMTPERRRLGRQRTNDLDNIPESAGSTSGNGRQPGRSGGSNSNMGNHRHVGSAGDGNAFGPGGAFGGGGVSSAYFSPDSQETLVKALQLLGAKDFRERMEAVRMVEGITPQLAAAPESLLVGLLDGLVARLGDANAKVAMAALELLAGVSASVRNRMSLGLNTLVPALAATLSSSNDKIRGAAVVATDRLIAALDPALLVQHFSHCVGSGTLQRAKPLLVEKLIAIINPLYPAKPQLVTRYAVPAAFALLTDSKGETKAAANQLLGALARLMGPALMEQAGSLNAVAQQRVADAVAQATGRPVESLGGGGADQDAPAPRVPRNRDRSGWLSGR</sequence>
<feature type="region of interest" description="Disordered" evidence="6">
    <location>
        <begin position="581"/>
        <end position="739"/>
    </location>
</feature>
<dbReference type="Gene3D" id="1.25.10.10">
    <property type="entry name" value="Leucine-rich Repeat Variant"/>
    <property type="match status" value="3"/>
</dbReference>
<feature type="compositionally biased region" description="Polar residues" evidence="6">
    <location>
        <begin position="375"/>
        <end position="384"/>
    </location>
</feature>
<dbReference type="Proteomes" id="UP000612055">
    <property type="component" value="Unassembled WGS sequence"/>
</dbReference>
<dbReference type="GO" id="GO:0000226">
    <property type="term" value="P:microtubule cytoskeleton organization"/>
    <property type="evidence" value="ECO:0007669"/>
    <property type="project" value="TreeGrafter"/>
</dbReference>
<evidence type="ECO:0000256" key="2">
    <source>
        <dbReference type="ARBA" id="ARBA00022490"/>
    </source>
</evidence>
<feature type="domain" description="TOG" evidence="7">
    <location>
        <begin position="736"/>
        <end position="991"/>
    </location>
</feature>
<dbReference type="GO" id="GO:0031110">
    <property type="term" value="P:regulation of microtubule polymerization or depolymerization"/>
    <property type="evidence" value="ECO:0007669"/>
    <property type="project" value="UniProtKB-ARBA"/>
</dbReference>
<evidence type="ECO:0000259" key="7">
    <source>
        <dbReference type="SMART" id="SM01349"/>
    </source>
</evidence>
<feature type="repeat" description="HEAT" evidence="5">
    <location>
        <begin position="98"/>
        <end position="136"/>
    </location>
</feature>
<reference evidence="8" key="1">
    <citation type="journal article" date="2020" name="bioRxiv">
        <title>Comparative genomics of Chlamydomonas.</title>
        <authorList>
            <person name="Craig R.J."/>
            <person name="Hasan A.R."/>
            <person name="Ness R.W."/>
            <person name="Keightley P.D."/>
        </authorList>
    </citation>
    <scope>NUCLEOTIDE SEQUENCE</scope>
    <source>
        <strain evidence="8">CCAP 11/70</strain>
    </source>
</reference>
<evidence type="ECO:0000256" key="5">
    <source>
        <dbReference type="PROSITE-ProRule" id="PRU00103"/>
    </source>
</evidence>
<evidence type="ECO:0000256" key="1">
    <source>
        <dbReference type="ARBA" id="ARBA00004245"/>
    </source>
</evidence>
<dbReference type="InterPro" id="IPR034085">
    <property type="entry name" value="TOG"/>
</dbReference>
<feature type="repeat" description="HEAT" evidence="5">
    <location>
        <begin position="1295"/>
        <end position="1332"/>
    </location>
</feature>
<gene>
    <name evidence="8" type="ORF">HYH03_000704</name>
</gene>
<feature type="compositionally biased region" description="Basic and acidic residues" evidence="6">
    <location>
        <begin position="361"/>
        <end position="374"/>
    </location>
</feature>
<keyword evidence="3" id="KW-0677">Repeat</keyword>
<keyword evidence="4" id="KW-0206">Cytoskeleton</keyword>
<evidence type="ECO:0000256" key="3">
    <source>
        <dbReference type="ARBA" id="ARBA00022737"/>
    </source>
</evidence>
<feature type="region of interest" description="Disordered" evidence="6">
    <location>
        <begin position="1351"/>
        <end position="1386"/>
    </location>
</feature>
<accession>A0A835YGD3</accession>
<dbReference type="GO" id="GO:0005881">
    <property type="term" value="C:cytoplasmic microtubule"/>
    <property type="evidence" value="ECO:0007669"/>
    <property type="project" value="TreeGrafter"/>
</dbReference>
<comment type="subcellular location">
    <subcellularLocation>
        <location evidence="1">Cytoplasm</location>
        <location evidence="1">Cytoskeleton</location>
    </subcellularLocation>
</comment>
<evidence type="ECO:0000256" key="4">
    <source>
        <dbReference type="ARBA" id="ARBA00023212"/>
    </source>
</evidence>
<dbReference type="InterPro" id="IPR011989">
    <property type="entry name" value="ARM-like"/>
</dbReference>
<feature type="domain" description="TOG" evidence="7">
    <location>
        <begin position="1126"/>
        <end position="1357"/>
    </location>
</feature>
<dbReference type="Pfam" id="PF12348">
    <property type="entry name" value="CLASP_N"/>
    <property type="match status" value="1"/>
</dbReference>
<keyword evidence="9" id="KW-1185">Reference proteome</keyword>
<dbReference type="InterPro" id="IPR021133">
    <property type="entry name" value="HEAT_type_2"/>
</dbReference>
<dbReference type="InterPro" id="IPR024395">
    <property type="entry name" value="CLASP_N_dom"/>
</dbReference>
<name>A0A835YGD3_9CHLO</name>
<dbReference type="EMBL" id="JAEHOE010000001">
    <property type="protein sequence ID" value="KAG2502218.1"/>
    <property type="molecule type" value="Genomic_DNA"/>
</dbReference>
<protein>
    <recommendedName>
        <fullName evidence="7">TOG domain-containing protein</fullName>
    </recommendedName>
</protein>
<dbReference type="PANTHER" id="PTHR21567">
    <property type="entry name" value="CLASP"/>
    <property type="match status" value="1"/>
</dbReference>
<feature type="region of interest" description="Disordered" evidence="6">
    <location>
        <begin position="981"/>
        <end position="1111"/>
    </location>
</feature>
<proteinExistence type="predicted"/>
<feature type="region of interest" description="Disordered" evidence="6">
    <location>
        <begin position="360"/>
        <end position="457"/>
    </location>
</feature>
<dbReference type="PROSITE" id="PS50077">
    <property type="entry name" value="HEAT_REPEAT"/>
    <property type="match status" value="2"/>
</dbReference>
<keyword evidence="2" id="KW-0963">Cytoplasm</keyword>
<feature type="region of interest" description="Disordered" evidence="6">
    <location>
        <begin position="257"/>
        <end position="330"/>
    </location>
</feature>
<feature type="compositionally biased region" description="Gly residues" evidence="6">
    <location>
        <begin position="691"/>
        <end position="719"/>
    </location>
</feature>
<feature type="compositionally biased region" description="Low complexity" evidence="6">
    <location>
        <begin position="267"/>
        <end position="280"/>
    </location>
</feature>
<feature type="compositionally biased region" description="Low complexity" evidence="6">
    <location>
        <begin position="649"/>
        <end position="660"/>
    </location>
</feature>
<comment type="caution">
    <text evidence="8">The sequence shown here is derived from an EMBL/GenBank/DDBJ whole genome shotgun (WGS) entry which is preliminary data.</text>
</comment>
<evidence type="ECO:0000313" key="9">
    <source>
        <dbReference type="Proteomes" id="UP000612055"/>
    </source>
</evidence>
<dbReference type="SMART" id="SM01349">
    <property type="entry name" value="TOG"/>
    <property type="match status" value="3"/>
</dbReference>
<organism evidence="8 9">
    <name type="scientific">Edaphochlamys debaryana</name>
    <dbReference type="NCBI Taxonomy" id="47281"/>
    <lineage>
        <taxon>Eukaryota</taxon>
        <taxon>Viridiplantae</taxon>
        <taxon>Chlorophyta</taxon>
        <taxon>core chlorophytes</taxon>
        <taxon>Chlorophyceae</taxon>
        <taxon>CS clade</taxon>
        <taxon>Chlamydomonadales</taxon>
        <taxon>Chlamydomonadales incertae sedis</taxon>
        <taxon>Edaphochlamys</taxon>
    </lineage>
</organism>
<feature type="domain" description="TOG" evidence="7">
    <location>
        <begin position="1"/>
        <end position="243"/>
    </location>
</feature>